<evidence type="ECO:0000313" key="4">
    <source>
        <dbReference type="EMBL" id="GLF94383.1"/>
    </source>
</evidence>
<feature type="signal peptide" evidence="2">
    <location>
        <begin position="1"/>
        <end position="20"/>
    </location>
</feature>
<name>A0ABQ5NVH9_9ACTN</name>
<proteinExistence type="predicted"/>
<dbReference type="EMBL" id="BSBI01000003">
    <property type="protein sequence ID" value="GLF94383.1"/>
    <property type="molecule type" value="Genomic_DNA"/>
</dbReference>
<protein>
    <submittedName>
        <fullName evidence="4">Pilus assembly protein TadG-related protein</fullName>
    </submittedName>
</protein>
<feature type="region of interest" description="Disordered" evidence="1">
    <location>
        <begin position="136"/>
        <end position="214"/>
    </location>
</feature>
<keyword evidence="2" id="KW-0732">Signal</keyword>
<feature type="domain" description="Putative Flp pilus-assembly TadG-like N-terminal" evidence="3">
    <location>
        <begin position="1"/>
        <end position="38"/>
    </location>
</feature>
<feature type="compositionally biased region" description="Pro residues" evidence="1">
    <location>
        <begin position="147"/>
        <end position="156"/>
    </location>
</feature>
<comment type="caution">
    <text evidence="4">The sequence shown here is derived from an EMBL/GenBank/DDBJ whole genome shotgun (WGS) entry which is preliminary data.</text>
</comment>
<keyword evidence="5" id="KW-1185">Reference proteome</keyword>
<reference evidence="4 5" key="1">
    <citation type="submission" date="2022-10" db="EMBL/GenBank/DDBJ databases">
        <title>Draft genome sequence of Streptomyces sp. YSPA8.</title>
        <authorList>
            <person name="Moriuchi R."/>
            <person name="Dohra H."/>
            <person name="Yamamura H."/>
            <person name="Kodani S."/>
        </authorList>
    </citation>
    <scope>NUCLEOTIDE SEQUENCE [LARGE SCALE GENOMIC DNA]</scope>
    <source>
        <strain evidence="4 5">YSPA8</strain>
    </source>
</reference>
<evidence type="ECO:0000313" key="5">
    <source>
        <dbReference type="Proteomes" id="UP001291653"/>
    </source>
</evidence>
<organism evidence="4 5">
    <name type="scientific">Streptomyces yaizuensis</name>
    <dbReference type="NCBI Taxonomy" id="2989713"/>
    <lineage>
        <taxon>Bacteria</taxon>
        <taxon>Bacillati</taxon>
        <taxon>Actinomycetota</taxon>
        <taxon>Actinomycetes</taxon>
        <taxon>Kitasatosporales</taxon>
        <taxon>Streptomycetaceae</taxon>
        <taxon>Streptomyces</taxon>
    </lineage>
</organism>
<feature type="compositionally biased region" description="Basic and acidic residues" evidence="1">
    <location>
        <begin position="184"/>
        <end position="196"/>
    </location>
</feature>
<sequence length="214" mass="22564">MIVGLLFLGLAFFAVGQAGANRNGTQSGADAAALAAAQESRDDLEELLFENILDPDFLRDFFGGGAQWLDGGSCGDAAGLAAANDTTLLDCGPTGDGRWGRVVRVEAGRPVGDTLIPGTENDRATARATAVVESRCDFEPAEDEPDPTPTPTPTPSGEPEEPGEPGEPGEPTEPAEPPVPGLLRCDDRDFEIDPARPDLFPRMSDLFTVRLDRD</sequence>
<evidence type="ECO:0000259" key="3">
    <source>
        <dbReference type="Pfam" id="PF13400"/>
    </source>
</evidence>
<dbReference type="Proteomes" id="UP001291653">
    <property type="component" value="Unassembled WGS sequence"/>
</dbReference>
<evidence type="ECO:0000256" key="1">
    <source>
        <dbReference type="SAM" id="MobiDB-lite"/>
    </source>
</evidence>
<gene>
    <name evidence="4" type="ORF">SYYSPA8_08820</name>
</gene>
<accession>A0ABQ5NVH9</accession>
<dbReference type="Pfam" id="PF13400">
    <property type="entry name" value="Tad"/>
    <property type="match status" value="1"/>
</dbReference>
<dbReference type="InterPro" id="IPR028087">
    <property type="entry name" value="Tad_N"/>
</dbReference>
<evidence type="ECO:0000256" key="2">
    <source>
        <dbReference type="SAM" id="SignalP"/>
    </source>
</evidence>
<feature type="chain" id="PRO_5046972444" evidence="2">
    <location>
        <begin position="21"/>
        <end position="214"/>
    </location>
</feature>